<sequence>MTPQLLPGRSAAPLLLPDLPPRPLPRRRRALAIRTLLAPALVALSACSGLQPAPEAPYPSRQTVGSSPVTGRGPNPAPDKPADEAWLPGWGTPVFRDEFDGGLSQWTVRDHGTHGSLSYDRAVISRRQATVADGLLSITGERLPQPAGEASDRHFVTGYLDSADTFSQEYGRWEMRAKLPLPPGRSQGIWPAFWLRPDGRATEGEIDIMEAYGTDEAAPFGLSTADKSQASLHFDQSGGNKAMGWTPPLTGLHTEFHVWAVEWTPSGVAWFVNGQPYKTVAREDHSGYAAAFGTGAPFHMRLNLQYGSAHWGYPDPADSDVTVDKAVFQVDYVRVWKYDGG</sequence>
<dbReference type="PANTHER" id="PTHR10963:SF60">
    <property type="entry name" value="GRAM-NEGATIVE BACTERIA-BINDING PROTEIN 1-RELATED"/>
    <property type="match status" value="1"/>
</dbReference>
<protein>
    <submittedName>
        <fullName evidence="3">Glycoside hydrolase family 16 protein</fullName>
    </submittedName>
</protein>
<reference evidence="3" key="1">
    <citation type="submission" date="2021-10" db="EMBL/GenBank/DDBJ databases">
        <title>Novel species in genus Arthrobacter.</title>
        <authorList>
            <person name="Liu Y."/>
        </authorList>
    </citation>
    <scope>NUCLEOTIDE SEQUENCE</scope>
    <source>
        <strain evidence="3">Zg-Y786</strain>
    </source>
</reference>
<feature type="region of interest" description="Disordered" evidence="1">
    <location>
        <begin position="51"/>
        <end position="82"/>
    </location>
</feature>
<name>A0ABS8GJP8_9MICC</name>
<feature type="compositionally biased region" description="Polar residues" evidence="1">
    <location>
        <begin position="60"/>
        <end position="69"/>
    </location>
</feature>
<evidence type="ECO:0000256" key="1">
    <source>
        <dbReference type="SAM" id="MobiDB-lite"/>
    </source>
</evidence>
<dbReference type="PANTHER" id="PTHR10963">
    <property type="entry name" value="GLYCOSYL HYDROLASE-RELATED"/>
    <property type="match status" value="1"/>
</dbReference>
<accession>A0ABS8GJP8</accession>
<dbReference type="EMBL" id="JAJFZQ010000006">
    <property type="protein sequence ID" value="MCC3266593.1"/>
    <property type="molecule type" value="Genomic_DNA"/>
</dbReference>
<evidence type="ECO:0000313" key="3">
    <source>
        <dbReference type="EMBL" id="MCC3266593.1"/>
    </source>
</evidence>
<gene>
    <name evidence="3" type="ORF">LJ752_11130</name>
</gene>
<feature type="region of interest" description="Disordered" evidence="1">
    <location>
        <begin position="1"/>
        <end position="23"/>
    </location>
</feature>
<keyword evidence="4" id="KW-1185">Reference proteome</keyword>
<evidence type="ECO:0000259" key="2">
    <source>
        <dbReference type="PROSITE" id="PS51762"/>
    </source>
</evidence>
<feature type="domain" description="GH16" evidence="2">
    <location>
        <begin position="51"/>
        <end position="341"/>
    </location>
</feature>
<comment type="caution">
    <text evidence="3">The sequence shown here is derived from an EMBL/GenBank/DDBJ whole genome shotgun (WGS) entry which is preliminary data.</text>
</comment>
<dbReference type="CDD" id="cd08023">
    <property type="entry name" value="GH16_laminarinase_like"/>
    <property type="match status" value="1"/>
</dbReference>
<dbReference type="PROSITE" id="PS51762">
    <property type="entry name" value="GH16_2"/>
    <property type="match status" value="1"/>
</dbReference>
<dbReference type="GO" id="GO:0016787">
    <property type="term" value="F:hydrolase activity"/>
    <property type="evidence" value="ECO:0007669"/>
    <property type="project" value="UniProtKB-KW"/>
</dbReference>
<organism evidence="3 4">
    <name type="scientific">Arthrobacter gengyunqii</name>
    <dbReference type="NCBI Taxonomy" id="2886940"/>
    <lineage>
        <taxon>Bacteria</taxon>
        <taxon>Bacillati</taxon>
        <taxon>Actinomycetota</taxon>
        <taxon>Actinomycetes</taxon>
        <taxon>Micrococcales</taxon>
        <taxon>Micrococcaceae</taxon>
        <taxon>Arthrobacter</taxon>
    </lineage>
</organism>
<keyword evidence="3" id="KW-0378">Hydrolase</keyword>
<dbReference type="Gene3D" id="2.60.120.200">
    <property type="match status" value="1"/>
</dbReference>
<proteinExistence type="predicted"/>
<dbReference type="Proteomes" id="UP001139168">
    <property type="component" value="Unassembled WGS sequence"/>
</dbReference>
<dbReference type="SUPFAM" id="SSF49899">
    <property type="entry name" value="Concanavalin A-like lectins/glucanases"/>
    <property type="match status" value="1"/>
</dbReference>
<dbReference type="InterPro" id="IPR050546">
    <property type="entry name" value="Glycosyl_Hydrlase_16"/>
</dbReference>
<evidence type="ECO:0000313" key="4">
    <source>
        <dbReference type="Proteomes" id="UP001139168"/>
    </source>
</evidence>
<dbReference type="InterPro" id="IPR013320">
    <property type="entry name" value="ConA-like_dom_sf"/>
</dbReference>
<dbReference type="RefSeq" id="WP_227891406.1">
    <property type="nucleotide sequence ID" value="NZ_JAJFZQ010000006.1"/>
</dbReference>
<dbReference type="Pfam" id="PF00722">
    <property type="entry name" value="Glyco_hydro_16"/>
    <property type="match status" value="1"/>
</dbReference>
<dbReference type="InterPro" id="IPR000757">
    <property type="entry name" value="Beta-glucanase-like"/>
</dbReference>